<accession>A0A191ZET6</accession>
<dbReference type="EC" id="5.2.1.8" evidence="5"/>
<evidence type="ECO:0000256" key="3">
    <source>
        <dbReference type="ARBA" id="ARBA00023110"/>
    </source>
</evidence>
<dbReference type="EMBL" id="CP016027">
    <property type="protein sequence ID" value="ANJ66384.1"/>
    <property type="molecule type" value="Genomic_DNA"/>
</dbReference>
<dbReference type="STRING" id="1860122.A9404_02420"/>
<evidence type="ECO:0000259" key="6">
    <source>
        <dbReference type="PROSITE" id="PS50072"/>
    </source>
</evidence>
<dbReference type="InterPro" id="IPR029000">
    <property type="entry name" value="Cyclophilin-like_dom_sf"/>
</dbReference>
<proteinExistence type="inferred from homology"/>
<dbReference type="SUPFAM" id="SSF50891">
    <property type="entry name" value="Cyclophilin-like"/>
    <property type="match status" value="1"/>
</dbReference>
<comment type="catalytic activity">
    <reaction evidence="5">
        <text>[protein]-peptidylproline (omega=180) = [protein]-peptidylproline (omega=0)</text>
        <dbReference type="Rhea" id="RHEA:16237"/>
        <dbReference type="Rhea" id="RHEA-COMP:10747"/>
        <dbReference type="Rhea" id="RHEA-COMP:10748"/>
        <dbReference type="ChEBI" id="CHEBI:83833"/>
        <dbReference type="ChEBI" id="CHEBI:83834"/>
        <dbReference type="EC" id="5.2.1.8"/>
    </reaction>
</comment>
<comment type="function">
    <text evidence="1 5">PPIases accelerate the folding of proteins. It catalyzes the cis-trans isomerization of proline imidic peptide bonds in oligopeptides.</text>
</comment>
<organism evidence="7 8">
    <name type="scientific">Halothiobacillus diazotrophicus</name>
    <dbReference type="NCBI Taxonomy" id="1860122"/>
    <lineage>
        <taxon>Bacteria</taxon>
        <taxon>Pseudomonadati</taxon>
        <taxon>Pseudomonadota</taxon>
        <taxon>Gammaproteobacteria</taxon>
        <taxon>Chromatiales</taxon>
        <taxon>Halothiobacillaceae</taxon>
        <taxon>Halothiobacillus</taxon>
    </lineage>
</organism>
<keyword evidence="8" id="KW-1185">Reference proteome</keyword>
<dbReference type="OrthoDB" id="9807797at2"/>
<dbReference type="KEGG" id="haz:A9404_02420"/>
<evidence type="ECO:0000256" key="1">
    <source>
        <dbReference type="ARBA" id="ARBA00002388"/>
    </source>
</evidence>
<evidence type="ECO:0000256" key="2">
    <source>
        <dbReference type="ARBA" id="ARBA00007365"/>
    </source>
</evidence>
<feature type="domain" description="PPIase cyclophilin-type" evidence="6">
    <location>
        <begin position="17"/>
        <end position="171"/>
    </location>
</feature>
<dbReference type="AlphaFoldDB" id="A0A191ZET6"/>
<reference evidence="7 8" key="1">
    <citation type="submission" date="2016-06" db="EMBL/GenBank/DDBJ databases">
        <title>Insight into the functional genes involving in sulfur oxidation in Pearl River water.</title>
        <authorList>
            <person name="Luo J."/>
            <person name="Tan X."/>
            <person name="Lin W."/>
        </authorList>
    </citation>
    <scope>NUCLEOTIDE SEQUENCE [LARGE SCALE GENOMIC DNA]</scope>
    <source>
        <strain evidence="7 8">LS2</strain>
    </source>
</reference>
<dbReference type="PROSITE" id="PS00170">
    <property type="entry name" value="CSA_PPIASE_1"/>
    <property type="match status" value="1"/>
</dbReference>
<dbReference type="Gene3D" id="2.40.100.10">
    <property type="entry name" value="Cyclophilin-like"/>
    <property type="match status" value="1"/>
</dbReference>
<dbReference type="GO" id="GO:0006457">
    <property type="term" value="P:protein folding"/>
    <property type="evidence" value="ECO:0007669"/>
    <property type="project" value="InterPro"/>
</dbReference>
<comment type="similarity">
    <text evidence="2 5">Belongs to the cyclophilin-type PPIase family.</text>
</comment>
<dbReference type="InterPro" id="IPR002130">
    <property type="entry name" value="Cyclophilin-type_PPIase_dom"/>
</dbReference>
<dbReference type="PANTHER" id="PTHR43246">
    <property type="entry name" value="PEPTIDYL-PROLYL CIS-TRANS ISOMERASE CYP38, CHLOROPLASTIC"/>
    <property type="match status" value="1"/>
</dbReference>
<keyword evidence="3 5" id="KW-0697">Rotamase</keyword>
<dbReference type="RefSeq" id="WP_066098332.1">
    <property type="nucleotide sequence ID" value="NZ_CP016027.1"/>
</dbReference>
<keyword evidence="4 5" id="KW-0413">Isomerase</keyword>
<evidence type="ECO:0000313" key="7">
    <source>
        <dbReference type="EMBL" id="ANJ66384.1"/>
    </source>
</evidence>
<dbReference type="PIRSF" id="PIRSF001467">
    <property type="entry name" value="Peptidylpro_ismrse"/>
    <property type="match status" value="1"/>
</dbReference>
<dbReference type="GO" id="GO:0003755">
    <property type="term" value="F:peptidyl-prolyl cis-trans isomerase activity"/>
    <property type="evidence" value="ECO:0007669"/>
    <property type="project" value="UniProtKB-UniRule"/>
</dbReference>
<dbReference type="PROSITE" id="PS50072">
    <property type="entry name" value="CSA_PPIASE_2"/>
    <property type="match status" value="1"/>
</dbReference>
<gene>
    <name evidence="7" type="ORF">A9404_02420</name>
</gene>
<dbReference type="InterPro" id="IPR020892">
    <property type="entry name" value="Cyclophilin-type_PPIase_CS"/>
</dbReference>
<dbReference type="CDD" id="cd01920">
    <property type="entry name" value="cyclophilin_EcCYP_like"/>
    <property type="match status" value="1"/>
</dbReference>
<dbReference type="InterPro" id="IPR044665">
    <property type="entry name" value="E_coli_cyclophilin_A-like"/>
</dbReference>
<dbReference type="Pfam" id="PF00160">
    <property type="entry name" value="Pro_isomerase"/>
    <property type="match status" value="1"/>
</dbReference>
<evidence type="ECO:0000256" key="5">
    <source>
        <dbReference type="RuleBase" id="RU363019"/>
    </source>
</evidence>
<name>A0A191ZET6_9GAMM</name>
<sequence>MTDNNQTNPRVALTTRLGTIEIELDAAKAPETVANFLAYVDNGHYVGTLFHRVIPGFMAQGGGLTPDMEPKKTMPPIRNEADNGLKNARGTIAMARTGDPHSATSQFFINFKDNSFLNFTAPNPQGYGYAVFGHVVKGMDVVDAMATLPTGRRSGHSDVPAEDIVITQAARVTE</sequence>
<dbReference type="InterPro" id="IPR024936">
    <property type="entry name" value="Cyclophilin-type_PPIase"/>
</dbReference>
<evidence type="ECO:0000313" key="8">
    <source>
        <dbReference type="Proteomes" id="UP000078596"/>
    </source>
</evidence>
<evidence type="ECO:0000256" key="4">
    <source>
        <dbReference type="ARBA" id="ARBA00023235"/>
    </source>
</evidence>
<dbReference type="Proteomes" id="UP000078596">
    <property type="component" value="Chromosome"/>
</dbReference>
<protein>
    <recommendedName>
        <fullName evidence="5">Peptidyl-prolyl cis-trans isomerase</fullName>
        <shortName evidence="5">PPIase</shortName>
        <ecNumber evidence="5">5.2.1.8</ecNumber>
    </recommendedName>
</protein>
<dbReference type="PRINTS" id="PR00153">
    <property type="entry name" value="CSAPPISMRASE"/>
</dbReference>